<dbReference type="ExpressionAtlas" id="A0A2K3KJP0">
    <property type="expression patterns" value="baseline"/>
</dbReference>
<accession>A0A2K3KJP0</accession>
<dbReference type="Proteomes" id="UP000236291">
    <property type="component" value="Unassembled WGS sequence"/>
</dbReference>
<reference evidence="1 2" key="1">
    <citation type="journal article" date="2014" name="Am. J. Bot.">
        <title>Genome assembly and annotation for red clover (Trifolium pratense; Fabaceae).</title>
        <authorList>
            <person name="Istvanek J."/>
            <person name="Jaros M."/>
            <person name="Krenek A."/>
            <person name="Repkova J."/>
        </authorList>
    </citation>
    <scope>NUCLEOTIDE SEQUENCE [LARGE SCALE GENOMIC DNA]</scope>
    <source>
        <strain evidence="2">cv. Tatra</strain>
        <tissue evidence="1">Young leaves</tissue>
    </source>
</reference>
<evidence type="ECO:0000313" key="1">
    <source>
        <dbReference type="EMBL" id="PNX66505.1"/>
    </source>
</evidence>
<feature type="non-terminal residue" evidence="1">
    <location>
        <position position="57"/>
    </location>
</feature>
<reference evidence="1 2" key="2">
    <citation type="journal article" date="2017" name="Front. Plant Sci.">
        <title>Gene Classification and Mining of Molecular Markers Useful in Red Clover (Trifolium pratense) Breeding.</title>
        <authorList>
            <person name="Istvanek J."/>
            <person name="Dluhosova J."/>
            <person name="Dluhos P."/>
            <person name="Patkova L."/>
            <person name="Nedelnik J."/>
            <person name="Repkova J."/>
        </authorList>
    </citation>
    <scope>NUCLEOTIDE SEQUENCE [LARGE SCALE GENOMIC DNA]</scope>
    <source>
        <strain evidence="2">cv. Tatra</strain>
        <tissue evidence="1">Young leaves</tissue>
    </source>
</reference>
<comment type="caution">
    <text evidence="1">The sequence shown here is derived from an EMBL/GenBank/DDBJ whole genome shotgun (WGS) entry which is preliminary data.</text>
</comment>
<name>A0A2K3KJP0_TRIPR</name>
<evidence type="ECO:0000313" key="2">
    <source>
        <dbReference type="Proteomes" id="UP000236291"/>
    </source>
</evidence>
<sequence length="57" mass="6375">MSEEEAKSEVVDLVSDDEPRVLVGELESVKSVVETVIDDDETLLVDENLNEEKEKVV</sequence>
<proteinExistence type="predicted"/>
<organism evidence="1 2">
    <name type="scientific">Trifolium pratense</name>
    <name type="common">Red clover</name>
    <dbReference type="NCBI Taxonomy" id="57577"/>
    <lineage>
        <taxon>Eukaryota</taxon>
        <taxon>Viridiplantae</taxon>
        <taxon>Streptophyta</taxon>
        <taxon>Embryophyta</taxon>
        <taxon>Tracheophyta</taxon>
        <taxon>Spermatophyta</taxon>
        <taxon>Magnoliopsida</taxon>
        <taxon>eudicotyledons</taxon>
        <taxon>Gunneridae</taxon>
        <taxon>Pentapetalae</taxon>
        <taxon>rosids</taxon>
        <taxon>fabids</taxon>
        <taxon>Fabales</taxon>
        <taxon>Fabaceae</taxon>
        <taxon>Papilionoideae</taxon>
        <taxon>50 kb inversion clade</taxon>
        <taxon>NPAAA clade</taxon>
        <taxon>Hologalegina</taxon>
        <taxon>IRL clade</taxon>
        <taxon>Trifolieae</taxon>
        <taxon>Trifolium</taxon>
    </lineage>
</organism>
<dbReference type="AlphaFoldDB" id="A0A2K3KJP0"/>
<gene>
    <name evidence="1" type="ORF">L195_g063083</name>
</gene>
<dbReference type="EMBL" id="ASHM01194511">
    <property type="protein sequence ID" value="PNX66505.1"/>
    <property type="molecule type" value="Genomic_DNA"/>
</dbReference>
<protein>
    <submittedName>
        <fullName evidence="1">Uncharacterized protein</fullName>
    </submittedName>
</protein>